<organism evidence="1 2">
    <name type="scientific">Psophocarpus tetragonolobus</name>
    <name type="common">Winged bean</name>
    <name type="synonym">Dolichos tetragonolobus</name>
    <dbReference type="NCBI Taxonomy" id="3891"/>
    <lineage>
        <taxon>Eukaryota</taxon>
        <taxon>Viridiplantae</taxon>
        <taxon>Streptophyta</taxon>
        <taxon>Embryophyta</taxon>
        <taxon>Tracheophyta</taxon>
        <taxon>Spermatophyta</taxon>
        <taxon>Magnoliopsida</taxon>
        <taxon>eudicotyledons</taxon>
        <taxon>Gunneridae</taxon>
        <taxon>Pentapetalae</taxon>
        <taxon>rosids</taxon>
        <taxon>fabids</taxon>
        <taxon>Fabales</taxon>
        <taxon>Fabaceae</taxon>
        <taxon>Papilionoideae</taxon>
        <taxon>50 kb inversion clade</taxon>
        <taxon>NPAAA clade</taxon>
        <taxon>indigoferoid/millettioid clade</taxon>
        <taxon>Phaseoleae</taxon>
        <taxon>Psophocarpus</taxon>
    </lineage>
</organism>
<dbReference type="AlphaFoldDB" id="A0AAN9SQA6"/>
<dbReference type="Proteomes" id="UP001386955">
    <property type="component" value="Unassembled WGS sequence"/>
</dbReference>
<proteinExistence type="predicted"/>
<name>A0AAN9SQA6_PSOTE</name>
<protein>
    <submittedName>
        <fullName evidence="1">Uncharacterized protein</fullName>
    </submittedName>
</protein>
<keyword evidence="2" id="KW-1185">Reference proteome</keyword>
<dbReference type="EMBL" id="JAYMYS010000003">
    <property type="protein sequence ID" value="KAK7398869.1"/>
    <property type="molecule type" value="Genomic_DNA"/>
</dbReference>
<evidence type="ECO:0000313" key="2">
    <source>
        <dbReference type="Proteomes" id="UP001386955"/>
    </source>
</evidence>
<gene>
    <name evidence="1" type="ORF">VNO78_10043</name>
</gene>
<accession>A0AAN9SQA6</accession>
<reference evidence="1 2" key="1">
    <citation type="submission" date="2024-01" db="EMBL/GenBank/DDBJ databases">
        <title>The genomes of 5 underutilized Papilionoideae crops provide insights into root nodulation and disease resistanc.</title>
        <authorList>
            <person name="Jiang F."/>
        </authorList>
    </citation>
    <scope>NUCLEOTIDE SEQUENCE [LARGE SCALE GENOMIC DNA]</scope>
    <source>
        <strain evidence="1">DUOXIRENSHENG_FW03</strain>
        <tissue evidence="1">Leaves</tissue>
    </source>
</reference>
<evidence type="ECO:0000313" key="1">
    <source>
        <dbReference type="EMBL" id="KAK7398869.1"/>
    </source>
</evidence>
<comment type="caution">
    <text evidence="1">The sequence shown here is derived from an EMBL/GenBank/DDBJ whole genome shotgun (WGS) entry which is preliminary data.</text>
</comment>
<sequence length="69" mass="8150">MSFRYETQIQLYWKNIVSISISTSTSTSTSLSRFNLRILSDLIHLITIEVAFHVTHYPEKRKLNFRFGL</sequence>